<proteinExistence type="predicted"/>
<evidence type="ECO:0008006" key="4">
    <source>
        <dbReference type="Google" id="ProtNLM"/>
    </source>
</evidence>
<evidence type="ECO:0000313" key="3">
    <source>
        <dbReference type="Proteomes" id="UP001432322"/>
    </source>
</evidence>
<protein>
    <recommendedName>
        <fullName evidence="4">Spore coat protein</fullName>
    </recommendedName>
</protein>
<dbReference type="EMBL" id="BTSY01000004">
    <property type="protein sequence ID" value="GMT22877.1"/>
    <property type="molecule type" value="Genomic_DNA"/>
</dbReference>
<reference evidence="2" key="1">
    <citation type="submission" date="2023-10" db="EMBL/GenBank/DDBJ databases">
        <title>Genome assembly of Pristionchus species.</title>
        <authorList>
            <person name="Yoshida K."/>
            <person name="Sommer R.J."/>
        </authorList>
    </citation>
    <scope>NUCLEOTIDE SEQUENCE</scope>
    <source>
        <strain evidence="2">RS5133</strain>
    </source>
</reference>
<feature type="region of interest" description="Disordered" evidence="1">
    <location>
        <begin position="53"/>
        <end position="84"/>
    </location>
</feature>
<dbReference type="Proteomes" id="UP001432322">
    <property type="component" value="Unassembled WGS sequence"/>
</dbReference>
<feature type="compositionally biased region" description="Low complexity" evidence="1">
    <location>
        <begin position="53"/>
        <end position="75"/>
    </location>
</feature>
<gene>
    <name evidence="2" type="ORF">PFISCL1PPCAC_14174</name>
</gene>
<evidence type="ECO:0000256" key="1">
    <source>
        <dbReference type="SAM" id="MobiDB-lite"/>
    </source>
</evidence>
<sequence>MSFLKNIFHHNANYEQTPPVHMIYPAREAYQMPIDYNVTKGRRLQFQQQQFQGGFPSGLQQGMGGVPQMQQMGMTPPMPMDVQGGVMMQPHG</sequence>
<evidence type="ECO:0000313" key="2">
    <source>
        <dbReference type="EMBL" id="GMT22877.1"/>
    </source>
</evidence>
<dbReference type="AlphaFoldDB" id="A0AAV5VVY2"/>
<organism evidence="2 3">
    <name type="scientific">Pristionchus fissidentatus</name>
    <dbReference type="NCBI Taxonomy" id="1538716"/>
    <lineage>
        <taxon>Eukaryota</taxon>
        <taxon>Metazoa</taxon>
        <taxon>Ecdysozoa</taxon>
        <taxon>Nematoda</taxon>
        <taxon>Chromadorea</taxon>
        <taxon>Rhabditida</taxon>
        <taxon>Rhabditina</taxon>
        <taxon>Diplogasteromorpha</taxon>
        <taxon>Diplogasteroidea</taxon>
        <taxon>Neodiplogasteridae</taxon>
        <taxon>Pristionchus</taxon>
    </lineage>
</organism>
<feature type="non-terminal residue" evidence="2">
    <location>
        <position position="92"/>
    </location>
</feature>
<accession>A0AAV5VVY2</accession>
<comment type="caution">
    <text evidence="2">The sequence shown here is derived from an EMBL/GenBank/DDBJ whole genome shotgun (WGS) entry which is preliminary data.</text>
</comment>
<name>A0AAV5VVY2_9BILA</name>
<keyword evidence="3" id="KW-1185">Reference proteome</keyword>